<feature type="compositionally biased region" description="Basic residues" evidence="1">
    <location>
        <begin position="36"/>
        <end position="51"/>
    </location>
</feature>
<dbReference type="AlphaFoldDB" id="A0A8S1TYA6"/>
<gene>
    <name evidence="2" type="ORF">POCTA_138.1.T0330234</name>
</gene>
<proteinExistence type="predicted"/>
<dbReference type="EMBL" id="CAJJDP010000033">
    <property type="protein sequence ID" value="CAD8157278.1"/>
    <property type="molecule type" value="Genomic_DNA"/>
</dbReference>
<reference evidence="2" key="1">
    <citation type="submission" date="2021-01" db="EMBL/GenBank/DDBJ databases">
        <authorList>
            <consortium name="Genoscope - CEA"/>
            <person name="William W."/>
        </authorList>
    </citation>
    <scope>NUCLEOTIDE SEQUENCE</scope>
</reference>
<organism evidence="2 3">
    <name type="scientific">Paramecium octaurelia</name>
    <dbReference type="NCBI Taxonomy" id="43137"/>
    <lineage>
        <taxon>Eukaryota</taxon>
        <taxon>Sar</taxon>
        <taxon>Alveolata</taxon>
        <taxon>Ciliophora</taxon>
        <taxon>Intramacronucleata</taxon>
        <taxon>Oligohymenophorea</taxon>
        <taxon>Peniculida</taxon>
        <taxon>Parameciidae</taxon>
        <taxon>Paramecium</taxon>
    </lineage>
</organism>
<comment type="caution">
    <text evidence="2">The sequence shown here is derived from an EMBL/GenBank/DDBJ whole genome shotgun (WGS) entry which is preliminary data.</text>
</comment>
<sequence length="326" mass="38613">MESKSQNQNSSLAGEKQFKENQSSDSDQPEQNTLKKNQHKKIRKSLTKRKNSNWGSGRPSKRTETSDDHQWSQQLMNEALSGLWFGRDISMKMIIYLCKMGNMIFKVVTGIPASKIRKGFMKFDSNSHQDKKKYSLQLKKDLKNKSSRLLEHLNYPADTTYMFLEKNNNCEDKLLLKNISEETKIGLEVVMKSISKNFVNTYKFIIREYFKNSQNYFENNLVNNIVRQLVENHQDHKMLFDRQLIHELTKDDYALINEIESDPYQAQIHLYQNSSIRSINFFSNTFRDEVEEIKKNSFWIREFIEGFIEILKGSNYQIQQFDDNFQ</sequence>
<name>A0A8S1TYA6_PAROT</name>
<evidence type="ECO:0000256" key="1">
    <source>
        <dbReference type="SAM" id="MobiDB-lite"/>
    </source>
</evidence>
<accession>A0A8S1TYA6</accession>
<evidence type="ECO:0000313" key="3">
    <source>
        <dbReference type="Proteomes" id="UP000683925"/>
    </source>
</evidence>
<feature type="compositionally biased region" description="Polar residues" evidence="1">
    <location>
        <begin position="1"/>
        <end position="12"/>
    </location>
</feature>
<feature type="compositionally biased region" description="Basic and acidic residues" evidence="1">
    <location>
        <begin position="61"/>
        <end position="70"/>
    </location>
</feature>
<evidence type="ECO:0000313" key="2">
    <source>
        <dbReference type="EMBL" id="CAD8157278.1"/>
    </source>
</evidence>
<feature type="region of interest" description="Disordered" evidence="1">
    <location>
        <begin position="1"/>
        <end position="70"/>
    </location>
</feature>
<feature type="compositionally biased region" description="Polar residues" evidence="1">
    <location>
        <begin position="20"/>
        <end position="35"/>
    </location>
</feature>
<dbReference type="Proteomes" id="UP000683925">
    <property type="component" value="Unassembled WGS sequence"/>
</dbReference>
<dbReference type="OMA" id="FGRDISM"/>
<keyword evidence="3" id="KW-1185">Reference proteome</keyword>
<protein>
    <submittedName>
        <fullName evidence="2">Uncharacterized protein</fullName>
    </submittedName>
</protein>
<dbReference type="OrthoDB" id="298948at2759"/>